<gene>
    <name evidence="2" type="primary">PARPA_03429.1 scaffold 7759</name>
</gene>
<dbReference type="EMBL" id="LN722472">
    <property type="protein sequence ID" value="CEP09852.1"/>
    <property type="molecule type" value="Genomic_DNA"/>
</dbReference>
<evidence type="ECO:0000313" key="2">
    <source>
        <dbReference type="EMBL" id="CEP09852.1"/>
    </source>
</evidence>
<organism evidence="2 3">
    <name type="scientific">Parasitella parasitica</name>
    <dbReference type="NCBI Taxonomy" id="35722"/>
    <lineage>
        <taxon>Eukaryota</taxon>
        <taxon>Fungi</taxon>
        <taxon>Fungi incertae sedis</taxon>
        <taxon>Mucoromycota</taxon>
        <taxon>Mucoromycotina</taxon>
        <taxon>Mucoromycetes</taxon>
        <taxon>Mucorales</taxon>
        <taxon>Mucorineae</taxon>
        <taxon>Mucoraceae</taxon>
        <taxon>Parasitella</taxon>
    </lineage>
</organism>
<keyword evidence="3" id="KW-1185">Reference proteome</keyword>
<evidence type="ECO:0008006" key="4">
    <source>
        <dbReference type="Google" id="ProtNLM"/>
    </source>
</evidence>
<dbReference type="AlphaFoldDB" id="A0A0B7MXK3"/>
<accession>A0A0B7MXK3</accession>
<evidence type="ECO:0000313" key="3">
    <source>
        <dbReference type="Proteomes" id="UP000054107"/>
    </source>
</evidence>
<proteinExistence type="predicted"/>
<dbReference type="Proteomes" id="UP000054107">
    <property type="component" value="Unassembled WGS sequence"/>
</dbReference>
<feature type="region of interest" description="Disordered" evidence="1">
    <location>
        <begin position="23"/>
        <end position="52"/>
    </location>
</feature>
<feature type="non-terminal residue" evidence="2">
    <location>
        <position position="1"/>
    </location>
</feature>
<dbReference type="CDD" id="cd22744">
    <property type="entry name" value="OTU"/>
    <property type="match status" value="1"/>
</dbReference>
<evidence type="ECO:0000256" key="1">
    <source>
        <dbReference type="SAM" id="MobiDB-lite"/>
    </source>
</evidence>
<sequence length="151" mass="17104">EQVIARRLMECLKTGQFPYMLQEPSIVSSKGRPKGAGNRKQDRALSSTQRNSSQFEYVEMKIKKEETEGGEKAVTICADLSDAYDDDDNEDGLEEAHCEADYGPLLPKYFYDVSKDIDEAAYDQIINIRADGFCGFRALAYQLFDNQDAFM</sequence>
<name>A0A0B7MXK3_9FUNG</name>
<reference evidence="2 3" key="1">
    <citation type="submission" date="2014-09" db="EMBL/GenBank/DDBJ databases">
        <authorList>
            <person name="Ellenberger Sabrina"/>
        </authorList>
    </citation>
    <scope>NUCLEOTIDE SEQUENCE [LARGE SCALE GENOMIC DNA]</scope>
    <source>
        <strain evidence="2 3">CBS 412.66</strain>
    </source>
</reference>
<dbReference type="OrthoDB" id="2436819at2759"/>
<protein>
    <recommendedName>
        <fullName evidence="4">OTU domain-containing protein</fullName>
    </recommendedName>
</protein>